<keyword evidence="1" id="KW-0808">Transferase</keyword>
<dbReference type="PANTHER" id="PTHR48228">
    <property type="entry name" value="SUCCINYL-COA--D-CITRAMALATE COA-TRANSFERASE"/>
    <property type="match status" value="1"/>
</dbReference>
<dbReference type="PANTHER" id="PTHR48228:SF5">
    <property type="entry name" value="ALPHA-METHYLACYL-COA RACEMASE"/>
    <property type="match status" value="1"/>
</dbReference>
<dbReference type="InterPro" id="IPR023606">
    <property type="entry name" value="CoA-Trfase_III_dom_1_sf"/>
</dbReference>
<evidence type="ECO:0000313" key="1">
    <source>
        <dbReference type="EMBL" id="RZN63873.1"/>
    </source>
</evidence>
<dbReference type="Proteomes" id="UP000317158">
    <property type="component" value="Unassembled WGS sequence"/>
</dbReference>
<proteinExistence type="predicted"/>
<comment type="caution">
    <text evidence="1">The sequence shown here is derived from an EMBL/GenBank/DDBJ whole genome shotgun (WGS) entry which is preliminary data.</text>
</comment>
<dbReference type="InterPro" id="IPR050509">
    <property type="entry name" value="CoA-transferase_III"/>
</dbReference>
<name>A0A520KQP0_METT2</name>
<dbReference type="Gene3D" id="3.40.50.10540">
    <property type="entry name" value="Crotonobetainyl-coa:carnitine coa-transferase, domain 1"/>
    <property type="match status" value="1"/>
</dbReference>
<dbReference type="Gene3D" id="3.30.1540.10">
    <property type="entry name" value="formyl-coa transferase, domain 3"/>
    <property type="match status" value="1"/>
</dbReference>
<dbReference type="AlphaFoldDB" id="A0A520KQP0"/>
<protein>
    <submittedName>
        <fullName evidence="1">CoA transferase</fullName>
    </submittedName>
</protein>
<dbReference type="InterPro" id="IPR003673">
    <property type="entry name" value="CoA-Trfase_fam_III"/>
</dbReference>
<dbReference type="GO" id="GO:0016740">
    <property type="term" value="F:transferase activity"/>
    <property type="evidence" value="ECO:0007669"/>
    <property type="project" value="UniProtKB-KW"/>
</dbReference>
<evidence type="ECO:0000313" key="2">
    <source>
        <dbReference type="Proteomes" id="UP000317158"/>
    </source>
</evidence>
<organism evidence="1 2">
    <name type="scientific">Methanoliparum thermophilum</name>
    <dbReference type="NCBI Taxonomy" id="2491083"/>
    <lineage>
        <taxon>Archaea</taxon>
        <taxon>Methanobacteriati</taxon>
        <taxon>Methanobacteriota</taxon>
        <taxon>Candidatus Methanoliparia</taxon>
        <taxon>Candidatus Methanoliparales</taxon>
        <taxon>Candidatus Methanoliparaceae</taxon>
        <taxon>Candidatus Methanoliparum</taxon>
    </lineage>
</organism>
<reference evidence="1 2" key="1">
    <citation type="journal article" date="2019" name="Nat. Microbiol.">
        <title>Wide diversity of methane and short-chain alkane metabolisms in uncultured archaea.</title>
        <authorList>
            <person name="Borrel G."/>
            <person name="Adam P.S."/>
            <person name="McKay L.J."/>
            <person name="Chen L.X."/>
            <person name="Sierra-Garcia I.N."/>
            <person name="Sieber C.M."/>
            <person name="Letourneur Q."/>
            <person name="Ghozlane A."/>
            <person name="Andersen G.L."/>
            <person name="Li W.J."/>
            <person name="Hallam S.J."/>
            <person name="Muyzer G."/>
            <person name="de Oliveira V.M."/>
            <person name="Inskeep W.P."/>
            <person name="Banfield J.F."/>
            <person name="Gribaldo S."/>
        </authorList>
    </citation>
    <scope>NUCLEOTIDE SEQUENCE [LARGE SCALE GENOMIC DNA]</scope>
    <source>
        <strain evidence="1">NM1a</strain>
    </source>
</reference>
<dbReference type="Pfam" id="PF02515">
    <property type="entry name" value="CoA_transf_3"/>
    <property type="match status" value="1"/>
</dbReference>
<dbReference type="SUPFAM" id="SSF89796">
    <property type="entry name" value="CoA-transferase family III (CaiB/BaiF)"/>
    <property type="match status" value="1"/>
</dbReference>
<gene>
    <name evidence="1" type="ORF">EF806_06490</name>
</gene>
<sequence length="371" mass="42617">MVLEILEGVKVLDLTRLLPGPYCTWILSRLGADVIKIEAPNDEDFTRFIPLFNLINNNKKSITLNLKKEDGKKIFLDLVSRSDVVVEGFRPGVMDKLGLRYDELKRYNDNIILCSISGYGQDGPYRDFPGHDINYIGISGLLGINKAFDIPVIPGITIADLSGGAFGALSIISSLYIRERRRGGFYIDVSMTDVVTQFFAIMFEGALNQTLLTGDRPFYNIYKTKDDKFIAVGAVEDKFWRNFCLAIGREDFIEKQYDKSIMNDIKEIFSKKTREEWLNLFKKEDNIVSPVYSPEEVFEDPQIKYRGVFNKKDNILNFPVKFSNREKDFKKINDKDISNKGPEKGENTKEILMNIGYNEEDIERLKREEVV</sequence>
<dbReference type="EMBL" id="RXIF01000012">
    <property type="protein sequence ID" value="RZN63873.1"/>
    <property type="molecule type" value="Genomic_DNA"/>
</dbReference>
<accession>A0A520KQP0</accession>
<dbReference type="InterPro" id="IPR044855">
    <property type="entry name" value="CoA-Trfase_III_dom3_sf"/>
</dbReference>